<feature type="transmembrane region" description="Helical" evidence="19">
    <location>
        <begin position="345"/>
        <end position="367"/>
    </location>
</feature>
<dbReference type="SUPFAM" id="SSF56112">
    <property type="entry name" value="Protein kinase-like (PK-like)"/>
    <property type="match status" value="4"/>
</dbReference>
<evidence type="ECO:0000256" key="3">
    <source>
        <dbReference type="ARBA" id="ARBA00022527"/>
    </source>
</evidence>
<feature type="domain" description="Gnk2-homologous" evidence="21">
    <location>
        <begin position="767"/>
        <end position="865"/>
    </location>
</feature>
<evidence type="ECO:0000256" key="17">
    <source>
        <dbReference type="ARBA" id="ARBA00048679"/>
    </source>
</evidence>
<dbReference type="GO" id="GO:0005886">
    <property type="term" value="C:plasma membrane"/>
    <property type="evidence" value="ECO:0007669"/>
    <property type="project" value="TreeGrafter"/>
</dbReference>
<comment type="catalytic activity">
    <reaction evidence="17">
        <text>L-seryl-[protein] + ATP = O-phospho-L-seryl-[protein] + ADP + H(+)</text>
        <dbReference type="Rhea" id="RHEA:17989"/>
        <dbReference type="Rhea" id="RHEA-COMP:9863"/>
        <dbReference type="Rhea" id="RHEA-COMP:11604"/>
        <dbReference type="ChEBI" id="CHEBI:15378"/>
        <dbReference type="ChEBI" id="CHEBI:29999"/>
        <dbReference type="ChEBI" id="CHEBI:30616"/>
        <dbReference type="ChEBI" id="CHEBI:83421"/>
        <dbReference type="ChEBI" id="CHEBI:456216"/>
        <dbReference type="EC" id="2.7.11.1"/>
    </reaction>
</comment>
<feature type="domain" description="Gnk2-homologous" evidence="21">
    <location>
        <begin position="1458"/>
        <end position="1566"/>
    </location>
</feature>
<dbReference type="FunFam" id="3.30.200.20:FF:000195">
    <property type="entry name" value="G-type lectin S-receptor-like serine/threonine-protein kinase"/>
    <property type="match status" value="3"/>
</dbReference>
<keyword evidence="9" id="KW-0418">Kinase</keyword>
<evidence type="ECO:0000256" key="15">
    <source>
        <dbReference type="ARBA" id="ARBA00023180"/>
    </source>
</evidence>
<feature type="domain" description="Protein kinase" evidence="20">
    <location>
        <begin position="1663"/>
        <end position="1953"/>
    </location>
</feature>
<dbReference type="FunFam" id="3.30.430.20:FF:000002">
    <property type="entry name" value="Cysteine-rich receptor-like protein kinase 10"/>
    <property type="match status" value="1"/>
</dbReference>
<keyword evidence="4" id="KW-0808">Transferase</keyword>
<evidence type="ECO:0000256" key="19">
    <source>
        <dbReference type="SAM" id="Phobius"/>
    </source>
</evidence>
<dbReference type="Pfam" id="PF07714">
    <property type="entry name" value="PK_Tyr_Ser-Thr"/>
    <property type="match status" value="4"/>
</dbReference>
<dbReference type="Gene3D" id="3.30.430.20">
    <property type="entry name" value="Gnk2 domain, C-X8-C-X2-C motif"/>
    <property type="match status" value="4"/>
</dbReference>
<dbReference type="Proteomes" id="UP000243975">
    <property type="component" value="Unassembled WGS sequence"/>
</dbReference>
<dbReference type="InterPro" id="IPR008271">
    <property type="entry name" value="Ser/Thr_kinase_AS"/>
</dbReference>
<gene>
    <name evidence="22" type="ORF">Ccrd_024117</name>
</gene>
<keyword evidence="14" id="KW-0675">Receptor</keyword>
<dbReference type="InterPro" id="IPR001245">
    <property type="entry name" value="Ser-Thr/Tyr_kinase_cat_dom"/>
</dbReference>
<evidence type="ECO:0000256" key="9">
    <source>
        <dbReference type="ARBA" id="ARBA00022777"/>
    </source>
</evidence>
<keyword evidence="7" id="KW-0677">Repeat</keyword>
<feature type="domain" description="Protein kinase" evidence="20">
    <location>
        <begin position="429"/>
        <end position="703"/>
    </location>
</feature>
<evidence type="ECO:0000256" key="18">
    <source>
        <dbReference type="SAM" id="MobiDB-lite"/>
    </source>
</evidence>
<dbReference type="InterPro" id="IPR002902">
    <property type="entry name" value="GNK2"/>
</dbReference>
<evidence type="ECO:0000256" key="14">
    <source>
        <dbReference type="ARBA" id="ARBA00023170"/>
    </source>
</evidence>
<proteinExistence type="predicted"/>
<dbReference type="GO" id="GO:0005524">
    <property type="term" value="F:ATP binding"/>
    <property type="evidence" value="ECO:0007669"/>
    <property type="project" value="UniProtKB-KW"/>
</dbReference>
<evidence type="ECO:0000256" key="10">
    <source>
        <dbReference type="ARBA" id="ARBA00022840"/>
    </source>
</evidence>
<dbReference type="CDD" id="cd14066">
    <property type="entry name" value="STKc_IRAK"/>
    <property type="match status" value="4"/>
</dbReference>
<evidence type="ECO:0000259" key="20">
    <source>
        <dbReference type="PROSITE" id="PS50011"/>
    </source>
</evidence>
<dbReference type="InterPro" id="IPR000719">
    <property type="entry name" value="Prot_kinase_dom"/>
</dbReference>
<dbReference type="EMBL" id="LEKV01005448">
    <property type="protein sequence ID" value="KVH88333.1"/>
    <property type="molecule type" value="Genomic_DNA"/>
</dbReference>
<evidence type="ECO:0000256" key="6">
    <source>
        <dbReference type="ARBA" id="ARBA00022729"/>
    </source>
</evidence>
<feature type="transmembrane region" description="Helical" evidence="19">
    <location>
        <begin position="1586"/>
        <end position="1607"/>
    </location>
</feature>
<comment type="caution">
    <text evidence="22">The sequence shown here is derived from an EMBL/GenBank/DDBJ whole genome shotgun (WGS) entry which is preliminary data.</text>
</comment>
<keyword evidence="8" id="KW-0547">Nucleotide-binding</keyword>
<keyword evidence="13" id="KW-1015">Disulfide bond</keyword>
<comment type="catalytic activity">
    <reaction evidence="16">
        <text>L-threonyl-[protein] + ATP = O-phospho-L-threonyl-[protein] + ADP + H(+)</text>
        <dbReference type="Rhea" id="RHEA:46608"/>
        <dbReference type="Rhea" id="RHEA-COMP:11060"/>
        <dbReference type="Rhea" id="RHEA-COMP:11605"/>
        <dbReference type="ChEBI" id="CHEBI:15378"/>
        <dbReference type="ChEBI" id="CHEBI:30013"/>
        <dbReference type="ChEBI" id="CHEBI:30616"/>
        <dbReference type="ChEBI" id="CHEBI:61977"/>
        <dbReference type="ChEBI" id="CHEBI:456216"/>
        <dbReference type="EC" id="2.7.11.1"/>
    </reaction>
</comment>
<feature type="domain" description="Gnk2-homologous" evidence="21">
    <location>
        <begin position="869"/>
        <end position="977"/>
    </location>
</feature>
<dbReference type="SMART" id="SM00220">
    <property type="entry name" value="S_TKc"/>
    <property type="match status" value="4"/>
</dbReference>
<dbReference type="PANTHER" id="PTHR27002:SF804">
    <property type="entry name" value="OS02G0710500 PROTEIN"/>
    <property type="match status" value="1"/>
</dbReference>
<evidence type="ECO:0000256" key="11">
    <source>
        <dbReference type="ARBA" id="ARBA00022989"/>
    </source>
</evidence>
<feature type="domain" description="Gnk2-homologous" evidence="21">
    <location>
        <begin position="1356"/>
        <end position="1454"/>
    </location>
</feature>
<keyword evidence="15" id="KW-0325">Glycoprotein</keyword>
<feature type="domain" description="Protein kinase" evidence="20">
    <location>
        <begin position="1053"/>
        <end position="1337"/>
    </location>
</feature>
<feature type="domain" description="Protein kinase" evidence="20">
    <location>
        <begin position="24"/>
        <end position="311"/>
    </location>
</feature>
<dbReference type="Gene3D" id="3.30.200.20">
    <property type="entry name" value="Phosphorylase Kinase, domain 1"/>
    <property type="match status" value="4"/>
</dbReference>
<evidence type="ECO:0000256" key="4">
    <source>
        <dbReference type="ARBA" id="ARBA00022679"/>
    </source>
</evidence>
<keyword evidence="23" id="KW-1185">Reference proteome</keyword>
<dbReference type="EC" id="2.7.11.1" evidence="2"/>
<dbReference type="InterPro" id="IPR038408">
    <property type="entry name" value="GNK2_sf"/>
</dbReference>
<dbReference type="FunFam" id="1.10.510.10:FF:001697">
    <property type="entry name" value="Uncharacterized protein"/>
    <property type="match status" value="4"/>
</dbReference>
<keyword evidence="5 19" id="KW-0812">Transmembrane</keyword>
<protein>
    <recommendedName>
        <fullName evidence="2">non-specific serine/threonine protein kinase</fullName>
        <ecNumber evidence="2">2.7.11.1</ecNumber>
    </recommendedName>
</protein>
<comment type="subcellular location">
    <subcellularLocation>
        <location evidence="1">Membrane</location>
        <topology evidence="1">Single-pass membrane protein</topology>
    </subcellularLocation>
</comment>
<dbReference type="Pfam" id="PF01657">
    <property type="entry name" value="Stress-antifung"/>
    <property type="match status" value="4"/>
</dbReference>
<reference evidence="22 23" key="1">
    <citation type="journal article" date="2016" name="Sci. Rep.">
        <title>The genome sequence of the outbreeding globe artichoke constructed de novo incorporating a phase-aware low-pass sequencing strategy of F1 progeny.</title>
        <authorList>
            <person name="Scaglione D."/>
            <person name="Reyes-Chin-Wo S."/>
            <person name="Acquadro A."/>
            <person name="Froenicke L."/>
            <person name="Portis E."/>
            <person name="Beitel C."/>
            <person name="Tirone M."/>
            <person name="Mauro R."/>
            <person name="Lo Monaco A."/>
            <person name="Mauromicale G."/>
            <person name="Faccioli P."/>
            <person name="Cattivelli L."/>
            <person name="Rieseberg L."/>
            <person name="Michelmore R."/>
            <person name="Lanteri S."/>
        </authorList>
    </citation>
    <scope>NUCLEOTIDE SEQUENCE [LARGE SCALE GENOMIC DNA]</scope>
    <source>
        <strain evidence="22">2C</strain>
    </source>
</reference>
<keyword evidence="12 19" id="KW-0472">Membrane</keyword>
<evidence type="ECO:0000256" key="1">
    <source>
        <dbReference type="ARBA" id="ARBA00004167"/>
    </source>
</evidence>
<evidence type="ECO:0000256" key="2">
    <source>
        <dbReference type="ARBA" id="ARBA00012513"/>
    </source>
</evidence>
<keyword evidence="11 19" id="KW-1133">Transmembrane helix</keyword>
<evidence type="ECO:0000256" key="13">
    <source>
        <dbReference type="ARBA" id="ARBA00023157"/>
    </source>
</evidence>
<sequence>MVAVIVFLIFRRRQKRKRKGPLLPEFLVGFDDGSREGSKHEREDDDTGEMNSFGLNGKEIAVKRLSRNSGQGIVEFKTEVQLIIKLQHKNLVRLLGYCVKGSERLLIYEFMANNSLDTFLFDPNKCKELDWAKRANIVSGIAKGLRYLHEDSRLKIIHRDMKASNILLDNEMNSKISDFGTARIFGGNQMEANTNRIVGTYGYMAPEYAMEGIFSTKSDVYSFGVLLLEIISGQRNNRFFYQNRPQNFLSTAYRLWSENKGEHLIDDRLIQNFSVAEALRWINVALLCVQEDPQDRPTMSTVVFMLEGEWSASLPTPSEPPLSFAKFAAVFEETTTTEKTKSSNVGIIVGPIVAAAVVVAVIVFLIFRRRQKRKRNGQHEIYFRPLLPDFLVGFDDGLREGSKHEREDDDAGEMNSFGLSTIKVATNNFSIENKLGEGGFGPVYKGKLQDGKEIAVKRLSRNSGQGLVEFKTEVQLIIKLQHKNLVRLLGYCVKGNERLLIYEFMANNSLDTFLFDPNKCKELDWAKRANIVSGIAKGLRYLHEDSRLTIIHRASNILLDNEMNSKISDFGTARIFGGNQMEANTNRIIGTFGYMAPEYAMEGIFSTKSDVYSFGVLLLEIISGQRSNRFCYQNQPQNFLSTACRLWSENKGEHLIDDRLIQSFPVAEALRWINVALLCVQEDPQDRPAMSTVVFMLEGERSVSLPTPSERPLSFAKFAAISLVNSIHHQFIKNFVKNQTEMDFPIWVLFLFPILIGDVHRTTAQDSFWDSYCGGTGNYTEGSPYQQDLDAVLYSFTGTNNGFGFYNSTSGRANAAALCRGDIHPETCRRCVDDATRQLRKICPNQMEAVGWYDLCFLRYSNRNMEKEIDVLATGRRVDNISDSSYHQWNQTVANLLGRLRLEAAGGDQLRKYASGNITAPGLPIIYGLMQCTPGLSSRECDNCLAGIIRNIRPFGRRLGLAYRRLSCVIRYETYTFFNSTWYPAPPPLGEPSDAPPPSQRIFVAIDRREIGPLLTEFQAEFKGTSPEGSKHNESGEMNSYDLTTIQVATNNFSIQNKLGEGGFGPVYRGTLENGKEIAVKRLSSNSGQGLVEFKTEVELIIKLQHKNLVRLLGYCVKGSERLLIYEFMANNSLETFLFDPNKCKKLDWAKRANIISGIAKGLRYLHEDSRLKIIHRDMKAGNILLDNDMNSRISDFGTARIFGGNQIEANTIRIVGTYGYMAPEYAMEGLFSTKSDVYGFGVLLLEIVSGQRNNQFRYQDQPRSFLSTAYKLWKENEGEQLIDDRLNLNVPIRDALRWINIALLCVQEDPQDRPTMSSVVFMLEENRSKMDFPIWVLFLFSILICNFDRTTAQNDFWGEYCGGSGNYTDNSGYQQDLDDLLNSITDTNNGFGFYKSTVGEATAAALCRGDIIPENCRSCVEDNARRLRQVCQNQVEATGLDENCFLRYSNRSTGSGVSVISSSSNRNNISDSDYDQWNRTVEELLGKLRAEAAGGGRLRKYASGNITVPGLPIIFAITQCTPDLSETECNECLTGAIVEIRRYDRNLGARVYKTSCGIRYQTYSFFGSTWFPAPAPAPASSGTNIGIIVGPILAAIVVIAVVVFLITKGCQKPKRKGPLLPEFQVGYSDGSPERSTHEREDDDTGEMNFFCLSAIQVATNDFSYENKLGEGGFGPVYRGKLQDGREIAVKRLSMNSGQGLVEFKNEVELIIKLQHKNLVRLLGYCIKGPERLLIYEYMANNSLDTFLFELYAKGFRFATDPIKCKELDWGKRANIISGIAKGLRYLHEDSRLKIIHRDMKAGNILLDHDMNSKISDFGTARIFGGNQMEANTIRIVGTYGYMAPEYAMEGLFSTKSDVYSFGVLLLEIISGQRNNKFCYQNQPQNFLTTVWRSWKENKGEELIDRRLSRNFPTDEALKWINIALLCVQKEPDDRPTMSTVVFMLEGQWSANFPSPLEPPLSFRSPTMSEHSTILTGDTSGPPSLVLTGSTTKSR</sequence>
<dbReference type="CDD" id="cd23509">
    <property type="entry name" value="Gnk2-like"/>
    <property type="match status" value="4"/>
</dbReference>
<feature type="region of interest" description="Disordered" evidence="18">
    <location>
        <begin position="1622"/>
        <end position="1644"/>
    </location>
</feature>
<dbReference type="OMA" id="WSENKGE"/>
<dbReference type="GO" id="GO:0004674">
    <property type="term" value="F:protein serine/threonine kinase activity"/>
    <property type="evidence" value="ECO:0007669"/>
    <property type="project" value="UniProtKB-KW"/>
</dbReference>
<keyword evidence="3" id="KW-0723">Serine/threonine-protein kinase</keyword>
<dbReference type="PROSITE" id="PS51473">
    <property type="entry name" value="GNK2"/>
    <property type="match status" value="4"/>
</dbReference>
<evidence type="ECO:0000256" key="12">
    <source>
        <dbReference type="ARBA" id="ARBA00023136"/>
    </source>
</evidence>
<dbReference type="PANTHER" id="PTHR27002">
    <property type="entry name" value="RECEPTOR-LIKE SERINE/THREONINE-PROTEIN KINASE SD1-8"/>
    <property type="match status" value="1"/>
</dbReference>
<evidence type="ECO:0000256" key="5">
    <source>
        <dbReference type="ARBA" id="ARBA00022692"/>
    </source>
</evidence>
<evidence type="ECO:0000256" key="16">
    <source>
        <dbReference type="ARBA" id="ARBA00047899"/>
    </source>
</evidence>
<evidence type="ECO:0000313" key="23">
    <source>
        <dbReference type="Proteomes" id="UP000243975"/>
    </source>
</evidence>
<keyword evidence="6" id="KW-0732">Signal</keyword>
<evidence type="ECO:0000256" key="7">
    <source>
        <dbReference type="ARBA" id="ARBA00022737"/>
    </source>
</evidence>
<dbReference type="Gene3D" id="1.10.510.10">
    <property type="entry name" value="Transferase(Phosphotransferase) domain 1"/>
    <property type="match status" value="4"/>
</dbReference>
<evidence type="ECO:0000259" key="21">
    <source>
        <dbReference type="PROSITE" id="PS51473"/>
    </source>
</evidence>
<dbReference type="PROSITE" id="PS50011">
    <property type="entry name" value="PROTEIN_KINASE_DOM"/>
    <property type="match status" value="4"/>
</dbReference>
<accession>A0A103XCR0</accession>
<organism evidence="22 23">
    <name type="scientific">Cynara cardunculus var. scolymus</name>
    <name type="common">Globe artichoke</name>
    <name type="synonym">Cynara scolymus</name>
    <dbReference type="NCBI Taxonomy" id="59895"/>
    <lineage>
        <taxon>Eukaryota</taxon>
        <taxon>Viridiplantae</taxon>
        <taxon>Streptophyta</taxon>
        <taxon>Embryophyta</taxon>
        <taxon>Tracheophyta</taxon>
        <taxon>Spermatophyta</taxon>
        <taxon>Magnoliopsida</taxon>
        <taxon>eudicotyledons</taxon>
        <taxon>Gunneridae</taxon>
        <taxon>Pentapetalae</taxon>
        <taxon>asterids</taxon>
        <taxon>campanulids</taxon>
        <taxon>Asterales</taxon>
        <taxon>Asteraceae</taxon>
        <taxon>Carduoideae</taxon>
        <taxon>Cardueae</taxon>
        <taxon>Carduinae</taxon>
        <taxon>Cynara</taxon>
    </lineage>
</organism>
<name>A0A103XCR0_CYNCS</name>
<evidence type="ECO:0000313" key="22">
    <source>
        <dbReference type="EMBL" id="KVH88333.1"/>
    </source>
</evidence>
<evidence type="ECO:0000256" key="8">
    <source>
        <dbReference type="ARBA" id="ARBA00022741"/>
    </source>
</evidence>
<keyword evidence="10" id="KW-0067">ATP-binding</keyword>
<feature type="region of interest" description="Disordered" evidence="18">
    <location>
        <begin position="1960"/>
        <end position="1995"/>
    </location>
</feature>
<feature type="compositionally biased region" description="Polar residues" evidence="18">
    <location>
        <begin position="1964"/>
        <end position="1995"/>
    </location>
</feature>
<dbReference type="Gramene" id="KVH88333">
    <property type="protein sequence ID" value="KVH88333"/>
    <property type="gene ID" value="Ccrd_024117"/>
</dbReference>
<dbReference type="InterPro" id="IPR011009">
    <property type="entry name" value="Kinase-like_dom_sf"/>
</dbReference>
<dbReference type="PROSITE" id="PS00108">
    <property type="entry name" value="PROTEIN_KINASE_ST"/>
    <property type="match status" value="3"/>
</dbReference>